<sequence>MASGQEQQPRVLPAEQILPTIQPSTLPPTQPLPVPVANPPATIPLPIVITPQILIRPYIPADAPAVSLAADSPLIAANMRNTFPSPYTLKAAQDWITIANTPSPVYSTILHYGIFSPDNTHFYGGVGLMPRTDVESHAVEIGYWIGQSAWGRGIATAAVEEVCRWAFKEFEWLGRFEGLVFGGNEASRRVLEKSGFILEGVRRKAVRKHGVDRDVLYSGYIKVNKTRDT</sequence>
<feature type="domain" description="N-acetyltransferase" evidence="4">
    <location>
        <begin position="53"/>
        <end position="222"/>
    </location>
</feature>
<dbReference type="STRING" id="177199.A0A420Y4Q4"/>
<keyword evidence="6" id="KW-1185">Reference proteome</keyword>
<dbReference type="OrthoDB" id="630895at2759"/>
<dbReference type="EMBL" id="QVQW01000051">
    <property type="protein sequence ID" value="RKU42827.1"/>
    <property type="molecule type" value="Genomic_DNA"/>
</dbReference>
<gene>
    <name evidence="5" type="ORF">DL546_006340</name>
</gene>
<proteinExistence type="inferred from homology"/>
<reference evidence="5 6" key="1">
    <citation type="submission" date="2018-08" db="EMBL/GenBank/DDBJ databases">
        <title>Draft genome of the lignicolous fungus Coniochaeta pulveracea.</title>
        <authorList>
            <person name="Borstlap C.J."/>
            <person name="De Witt R.N."/>
            <person name="Botha A."/>
            <person name="Volschenk H."/>
        </authorList>
    </citation>
    <scope>NUCLEOTIDE SEQUENCE [LARGE SCALE GENOMIC DNA]</scope>
    <source>
        <strain evidence="5 6">CAB683</strain>
    </source>
</reference>
<dbReference type="Pfam" id="PF13302">
    <property type="entry name" value="Acetyltransf_3"/>
    <property type="match status" value="1"/>
</dbReference>
<keyword evidence="2" id="KW-0012">Acyltransferase</keyword>
<evidence type="ECO:0000259" key="4">
    <source>
        <dbReference type="PROSITE" id="PS51186"/>
    </source>
</evidence>
<name>A0A420Y4Q4_9PEZI</name>
<dbReference type="GO" id="GO:0016747">
    <property type="term" value="F:acyltransferase activity, transferring groups other than amino-acyl groups"/>
    <property type="evidence" value="ECO:0007669"/>
    <property type="project" value="InterPro"/>
</dbReference>
<evidence type="ECO:0000256" key="2">
    <source>
        <dbReference type="ARBA" id="ARBA00023315"/>
    </source>
</evidence>
<dbReference type="Proteomes" id="UP000275385">
    <property type="component" value="Unassembled WGS sequence"/>
</dbReference>
<keyword evidence="1" id="KW-0808">Transferase</keyword>
<dbReference type="InterPro" id="IPR051531">
    <property type="entry name" value="N-acetyltransferase"/>
</dbReference>
<dbReference type="PANTHER" id="PTHR43792">
    <property type="entry name" value="GNAT FAMILY, PUTATIVE (AFU_ORTHOLOGUE AFUA_3G00765)-RELATED-RELATED"/>
    <property type="match status" value="1"/>
</dbReference>
<protein>
    <recommendedName>
        <fullName evidence="4">N-acetyltransferase domain-containing protein</fullName>
    </recommendedName>
</protein>
<comment type="similarity">
    <text evidence="3">Belongs to the acetyltransferase family. RimJ subfamily.</text>
</comment>
<evidence type="ECO:0000256" key="3">
    <source>
        <dbReference type="ARBA" id="ARBA00038502"/>
    </source>
</evidence>
<dbReference type="InterPro" id="IPR016181">
    <property type="entry name" value="Acyl_CoA_acyltransferase"/>
</dbReference>
<dbReference type="PANTHER" id="PTHR43792:SF8">
    <property type="entry name" value="[RIBOSOMAL PROTEIN US5]-ALANINE N-ACETYLTRANSFERASE"/>
    <property type="match status" value="1"/>
</dbReference>
<dbReference type="SUPFAM" id="SSF55729">
    <property type="entry name" value="Acyl-CoA N-acyltransferases (Nat)"/>
    <property type="match status" value="1"/>
</dbReference>
<dbReference type="PROSITE" id="PS51186">
    <property type="entry name" value="GNAT"/>
    <property type="match status" value="1"/>
</dbReference>
<evidence type="ECO:0000313" key="6">
    <source>
        <dbReference type="Proteomes" id="UP000275385"/>
    </source>
</evidence>
<evidence type="ECO:0000256" key="1">
    <source>
        <dbReference type="ARBA" id="ARBA00022679"/>
    </source>
</evidence>
<dbReference type="AlphaFoldDB" id="A0A420Y4Q4"/>
<organism evidence="5 6">
    <name type="scientific">Coniochaeta pulveracea</name>
    <dbReference type="NCBI Taxonomy" id="177199"/>
    <lineage>
        <taxon>Eukaryota</taxon>
        <taxon>Fungi</taxon>
        <taxon>Dikarya</taxon>
        <taxon>Ascomycota</taxon>
        <taxon>Pezizomycotina</taxon>
        <taxon>Sordariomycetes</taxon>
        <taxon>Sordariomycetidae</taxon>
        <taxon>Coniochaetales</taxon>
        <taxon>Coniochaetaceae</taxon>
        <taxon>Coniochaeta</taxon>
    </lineage>
</organism>
<dbReference type="InterPro" id="IPR000182">
    <property type="entry name" value="GNAT_dom"/>
</dbReference>
<dbReference type="Gene3D" id="3.40.630.30">
    <property type="match status" value="1"/>
</dbReference>
<comment type="caution">
    <text evidence="5">The sequence shown here is derived from an EMBL/GenBank/DDBJ whole genome shotgun (WGS) entry which is preliminary data.</text>
</comment>
<evidence type="ECO:0000313" key="5">
    <source>
        <dbReference type="EMBL" id="RKU42827.1"/>
    </source>
</evidence>
<accession>A0A420Y4Q4</accession>